<dbReference type="RefSeq" id="WP_037045633.1">
    <property type="nucleotide sequence ID" value="NZ_BAAAUZ010000077.1"/>
</dbReference>
<dbReference type="SUPFAM" id="SSF53850">
    <property type="entry name" value="Periplasmic binding protein-like II"/>
    <property type="match status" value="1"/>
</dbReference>
<name>A0A9W6NWF8_9PSEU</name>
<proteinExistence type="predicted"/>
<dbReference type="PANTHER" id="PTHR30290:SF38">
    <property type="entry name" value="D,D-DIPEPTIDE-BINDING PERIPLASMIC PROTEIN DDPA-RELATED"/>
    <property type="match status" value="1"/>
</dbReference>
<dbReference type="Gene3D" id="3.10.105.10">
    <property type="entry name" value="Dipeptide-binding Protein, Domain 3"/>
    <property type="match status" value="1"/>
</dbReference>
<dbReference type="AlphaFoldDB" id="A0A9W6NWF8"/>
<dbReference type="InterPro" id="IPR039424">
    <property type="entry name" value="SBP_5"/>
</dbReference>
<dbReference type="Proteomes" id="UP001143463">
    <property type="component" value="Unassembled WGS sequence"/>
</dbReference>
<dbReference type="GO" id="GO:0043190">
    <property type="term" value="C:ATP-binding cassette (ABC) transporter complex"/>
    <property type="evidence" value="ECO:0007669"/>
    <property type="project" value="InterPro"/>
</dbReference>
<organism evidence="4 5">
    <name type="scientific">Pseudonocardia halophobica</name>
    <dbReference type="NCBI Taxonomy" id="29401"/>
    <lineage>
        <taxon>Bacteria</taxon>
        <taxon>Bacillati</taxon>
        <taxon>Actinomycetota</taxon>
        <taxon>Actinomycetes</taxon>
        <taxon>Pseudonocardiales</taxon>
        <taxon>Pseudonocardiaceae</taxon>
        <taxon>Pseudonocardia</taxon>
    </lineage>
</organism>
<dbReference type="Gene3D" id="3.40.190.10">
    <property type="entry name" value="Periplasmic binding protein-like II"/>
    <property type="match status" value="1"/>
</dbReference>
<evidence type="ECO:0000313" key="5">
    <source>
        <dbReference type="Proteomes" id="UP001143463"/>
    </source>
</evidence>
<feature type="domain" description="Solute-binding protein family 5" evidence="3">
    <location>
        <begin position="87"/>
        <end position="430"/>
    </location>
</feature>
<evidence type="ECO:0000259" key="3">
    <source>
        <dbReference type="Pfam" id="PF00496"/>
    </source>
</evidence>
<keyword evidence="1 2" id="KW-0732">Signal</keyword>
<dbReference type="InterPro" id="IPR000914">
    <property type="entry name" value="SBP_5_dom"/>
</dbReference>
<dbReference type="Pfam" id="PF00496">
    <property type="entry name" value="SBP_bac_5"/>
    <property type="match status" value="1"/>
</dbReference>
<evidence type="ECO:0000256" key="1">
    <source>
        <dbReference type="ARBA" id="ARBA00022729"/>
    </source>
</evidence>
<evidence type="ECO:0000256" key="2">
    <source>
        <dbReference type="SAM" id="SignalP"/>
    </source>
</evidence>
<dbReference type="GO" id="GO:1904680">
    <property type="term" value="F:peptide transmembrane transporter activity"/>
    <property type="evidence" value="ECO:0007669"/>
    <property type="project" value="TreeGrafter"/>
</dbReference>
<keyword evidence="5" id="KW-1185">Reference proteome</keyword>
<feature type="signal peptide" evidence="2">
    <location>
        <begin position="1"/>
        <end position="34"/>
    </location>
</feature>
<dbReference type="PIRSF" id="PIRSF002741">
    <property type="entry name" value="MppA"/>
    <property type="match status" value="1"/>
</dbReference>
<dbReference type="PROSITE" id="PS51257">
    <property type="entry name" value="PROKAR_LIPOPROTEIN"/>
    <property type="match status" value="1"/>
</dbReference>
<sequence length="513" mass="54543">MTLYRTTASAVVRRALLGLLGVALLVTAACGAPAQGGGTTATTLTVAVSNNPSSLDPQAGPSGTDHVSLYPIYATLVEFDPKTLVATPGLAESWSFTDPTTLRLKLRPGLKFSDGSPLDANAVKASLERYQTQTNKADLSNVAGVEAPDPTTVVIKEKTPDTSLVLVLADRAGMIVGPTAANADFAQKPVGAGPYTLVSYSPGDRLVLKRNPNYYGTPPPMENLEMRIITDPKAAANALLSGQIDFADALDANDIPQLRNSGKLTVESPVGLYFDMIYFNLAQKPLDDVRVRQAINLALDRDDIIQGTVNGQGEPARQPLPTSHWAYDKANDSVWPHDVAKAKQLMAEAGYAGGVTLTTVATASPLEIRRNEIIRSQLAEIGIDYKVQSMDTNQGVSLYFEKQGTNAAQYGWSGRPDPGQTYNRLFAQNSYQNPGKVAIPGLDQVLAQAVATEDTAQRAAAYAQADKLIADFAPYAPLYFRGDVTAYSTAVTGYTASLLGKPKVAFLNKSSGA</sequence>
<dbReference type="InterPro" id="IPR030678">
    <property type="entry name" value="Peptide/Ni-bd"/>
</dbReference>
<reference evidence="4" key="1">
    <citation type="journal article" date="2014" name="Int. J. Syst. Evol. Microbiol.">
        <title>Complete genome sequence of Corynebacterium casei LMG S-19264T (=DSM 44701T), isolated from a smear-ripened cheese.</title>
        <authorList>
            <consortium name="US DOE Joint Genome Institute (JGI-PGF)"/>
            <person name="Walter F."/>
            <person name="Albersmeier A."/>
            <person name="Kalinowski J."/>
            <person name="Ruckert C."/>
        </authorList>
    </citation>
    <scope>NUCLEOTIDE SEQUENCE</scope>
    <source>
        <strain evidence="4">VKM Ac-1069</strain>
    </source>
</reference>
<dbReference type="EMBL" id="BSFQ01000013">
    <property type="protein sequence ID" value="GLL12355.1"/>
    <property type="molecule type" value="Genomic_DNA"/>
</dbReference>
<dbReference type="GO" id="GO:0042597">
    <property type="term" value="C:periplasmic space"/>
    <property type="evidence" value="ECO:0007669"/>
    <property type="project" value="UniProtKB-ARBA"/>
</dbReference>
<comment type="caution">
    <text evidence="4">The sequence shown here is derived from an EMBL/GenBank/DDBJ whole genome shotgun (WGS) entry which is preliminary data.</text>
</comment>
<dbReference type="PANTHER" id="PTHR30290">
    <property type="entry name" value="PERIPLASMIC BINDING COMPONENT OF ABC TRANSPORTER"/>
    <property type="match status" value="1"/>
</dbReference>
<feature type="chain" id="PRO_5040724493" evidence="2">
    <location>
        <begin position="35"/>
        <end position="513"/>
    </location>
</feature>
<dbReference type="GO" id="GO:0015833">
    <property type="term" value="P:peptide transport"/>
    <property type="evidence" value="ECO:0007669"/>
    <property type="project" value="TreeGrafter"/>
</dbReference>
<gene>
    <name evidence="4" type="ORF">GCM10017577_34960</name>
</gene>
<reference evidence="4" key="2">
    <citation type="submission" date="2023-01" db="EMBL/GenBank/DDBJ databases">
        <authorList>
            <person name="Sun Q."/>
            <person name="Evtushenko L."/>
        </authorList>
    </citation>
    <scope>NUCLEOTIDE SEQUENCE</scope>
    <source>
        <strain evidence="4">VKM Ac-1069</strain>
    </source>
</reference>
<dbReference type="Gene3D" id="3.90.76.10">
    <property type="entry name" value="Dipeptide-binding Protein, Domain 1"/>
    <property type="match status" value="1"/>
</dbReference>
<protein>
    <submittedName>
        <fullName evidence="4">ABC transporter substrate-binding protein</fullName>
    </submittedName>
</protein>
<accession>A0A9W6NWF8</accession>
<evidence type="ECO:0000313" key="4">
    <source>
        <dbReference type="EMBL" id="GLL12355.1"/>
    </source>
</evidence>